<dbReference type="AlphaFoldDB" id="A0ABD6EMN7"/>
<dbReference type="GO" id="GO:0003677">
    <property type="term" value="F:DNA binding"/>
    <property type="evidence" value="ECO:0007669"/>
    <property type="project" value="UniProtKB-KW"/>
</dbReference>
<dbReference type="PROSITE" id="PS50157">
    <property type="entry name" value="ZINC_FINGER_C2H2_2"/>
    <property type="match status" value="1"/>
</dbReference>
<organism evidence="3 4">
    <name type="scientific">Gnathostoma spinigerum</name>
    <dbReference type="NCBI Taxonomy" id="75299"/>
    <lineage>
        <taxon>Eukaryota</taxon>
        <taxon>Metazoa</taxon>
        <taxon>Ecdysozoa</taxon>
        <taxon>Nematoda</taxon>
        <taxon>Chromadorea</taxon>
        <taxon>Rhabditida</taxon>
        <taxon>Spirurina</taxon>
        <taxon>Gnathostomatomorpha</taxon>
        <taxon>Gnathostomatoidea</taxon>
        <taxon>Gnathostomatidae</taxon>
        <taxon>Gnathostoma</taxon>
    </lineage>
</organism>
<dbReference type="InterPro" id="IPR013087">
    <property type="entry name" value="Znf_C2H2_type"/>
</dbReference>
<keyword evidence="4" id="KW-1185">Reference proteome</keyword>
<dbReference type="EMBL" id="JBGFUD010003404">
    <property type="protein sequence ID" value="MFH4978686.1"/>
    <property type="molecule type" value="Genomic_DNA"/>
</dbReference>
<dbReference type="PROSITE" id="PS00028">
    <property type="entry name" value="ZINC_FINGER_C2H2_1"/>
    <property type="match status" value="1"/>
</dbReference>
<keyword evidence="1" id="KW-0863">Zinc-finger</keyword>
<feature type="domain" description="C2H2-type" evidence="2">
    <location>
        <begin position="24"/>
        <end position="51"/>
    </location>
</feature>
<keyword evidence="1" id="KW-0479">Metal-binding</keyword>
<keyword evidence="1" id="KW-0862">Zinc</keyword>
<evidence type="ECO:0000256" key="1">
    <source>
        <dbReference type="PROSITE-ProRule" id="PRU00042"/>
    </source>
</evidence>
<reference evidence="3 4" key="1">
    <citation type="submission" date="2024-08" db="EMBL/GenBank/DDBJ databases">
        <title>Gnathostoma spinigerum genome.</title>
        <authorList>
            <person name="Gonzalez-Bertolin B."/>
            <person name="Monzon S."/>
            <person name="Zaballos A."/>
            <person name="Jimenez P."/>
            <person name="Dekumyoy P."/>
            <person name="Varona S."/>
            <person name="Cuesta I."/>
            <person name="Sumanam S."/>
            <person name="Adisakwattana P."/>
            <person name="Gasser R.B."/>
            <person name="Hernandez-Gonzalez A."/>
            <person name="Young N.D."/>
            <person name="Perteguer M.J."/>
        </authorList>
    </citation>
    <scope>NUCLEOTIDE SEQUENCE [LARGE SCALE GENOMIC DNA]</scope>
    <source>
        <strain evidence="3">AL3</strain>
        <tissue evidence="3">Liver</tissue>
    </source>
</reference>
<gene>
    <name evidence="3" type="ORF">AB6A40_005395</name>
</gene>
<evidence type="ECO:0000313" key="3">
    <source>
        <dbReference type="EMBL" id="MFH4978686.1"/>
    </source>
</evidence>
<protein>
    <recommendedName>
        <fullName evidence="2">C2H2-type domain-containing protein</fullName>
    </recommendedName>
</protein>
<name>A0ABD6EMN7_9BILA</name>
<evidence type="ECO:0000259" key="2">
    <source>
        <dbReference type="PROSITE" id="PS50157"/>
    </source>
</evidence>
<comment type="caution">
    <text evidence="3">The sequence shown here is derived from an EMBL/GenBank/DDBJ whole genome shotgun (WGS) entry which is preliminary data.</text>
</comment>
<accession>A0ABD6EMN7</accession>
<dbReference type="GO" id="GO:0008270">
    <property type="term" value="F:zinc ion binding"/>
    <property type="evidence" value="ECO:0007669"/>
    <property type="project" value="UniProtKB-KW"/>
</dbReference>
<dbReference type="InterPro" id="IPR057618">
    <property type="entry name" value="Znf_POGZ/Z280C-D-like"/>
</dbReference>
<proteinExistence type="predicted"/>
<evidence type="ECO:0000313" key="4">
    <source>
        <dbReference type="Proteomes" id="UP001608902"/>
    </source>
</evidence>
<dbReference type="Pfam" id="PF25429">
    <property type="entry name" value="zf-POGZ"/>
    <property type="match status" value="1"/>
</dbReference>
<sequence length="256" mass="29971">MRSVENATRNYINHFKLHRGRNHLKCDSCALKFVRPSDREAHRKDHCKMNPRWDWKKYKPHQRRKGRHLWANKIGFPCNECGLVFDDLRDHIKRKRKFVCKNCQFMTNCINAFKKHMSVDCSVHRKGFTRSRLMEQSFKCAKCGEESADPTIIIPHIAVCSNGRAEILEKKEHEELENNEEDSEVEIFALRPVCTDENIDSVELKNKKSHYVQPYQKIADSLTGKSKEASVTRLTSSLRFALKLVKTKSSEYQAVF</sequence>
<dbReference type="Proteomes" id="UP001608902">
    <property type="component" value="Unassembled WGS sequence"/>
</dbReference>